<accession>A0ABW6AJU3</accession>
<protein>
    <recommendedName>
        <fullName evidence="3">Acyl carrier protein</fullName>
    </recommendedName>
</protein>
<dbReference type="Gene3D" id="1.10.1200.10">
    <property type="entry name" value="ACP-like"/>
    <property type="match status" value="1"/>
</dbReference>
<name>A0ABW6AJU3_9BACT</name>
<organism evidence="1 2">
    <name type="scientific">Spirosoma flavum</name>
    <dbReference type="NCBI Taxonomy" id="2048557"/>
    <lineage>
        <taxon>Bacteria</taxon>
        <taxon>Pseudomonadati</taxon>
        <taxon>Bacteroidota</taxon>
        <taxon>Cytophagia</taxon>
        <taxon>Cytophagales</taxon>
        <taxon>Cytophagaceae</taxon>
        <taxon>Spirosoma</taxon>
    </lineage>
</organism>
<evidence type="ECO:0008006" key="3">
    <source>
        <dbReference type="Google" id="ProtNLM"/>
    </source>
</evidence>
<gene>
    <name evidence="1" type="ORF">ACFS25_11145</name>
</gene>
<dbReference type="RefSeq" id="WP_381500010.1">
    <property type="nucleotide sequence ID" value="NZ_JBHUOM010000002.1"/>
</dbReference>
<comment type="caution">
    <text evidence="1">The sequence shown here is derived from an EMBL/GenBank/DDBJ whole genome shotgun (WGS) entry which is preliminary data.</text>
</comment>
<dbReference type="SUPFAM" id="SSF47336">
    <property type="entry name" value="ACP-like"/>
    <property type="match status" value="1"/>
</dbReference>
<proteinExistence type="predicted"/>
<evidence type="ECO:0000313" key="1">
    <source>
        <dbReference type="EMBL" id="MFD2934339.1"/>
    </source>
</evidence>
<keyword evidence="2" id="KW-1185">Reference proteome</keyword>
<sequence>MEITYQRLTRLVLAQGIVRSSALQPTADLRQDLAYRPSDIAELVILAERELKLTIPAEDYHRFTTLYESSKYIKEKLQEPG</sequence>
<dbReference type="InterPro" id="IPR036736">
    <property type="entry name" value="ACP-like_sf"/>
</dbReference>
<dbReference type="Proteomes" id="UP001597512">
    <property type="component" value="Unassembled WGS sequence"/>
</dbReference>
<evidence type="ECO:0000313" key="2">
    <source>
        <dbReference type="Proteomes" id="UP001597512"/>
    </source>
</evidence>
<dbReference type="EMBL" id="JBHUOM010000002">
    <property type="protein sequence ID" value="MFD2934339.1"/>
    <property type="molecule type" value="Genomic_DNA"/>
</dbReference>
<reference evidence="2" key="1">
    <citation type="journal article" date="2019" name="Int. J. Syst. Evol. Microbiol.">
        <title>The Global Catalogue of Microorganisms (GCM) 10K type strain sequencing project: providing services to taxonomists for standard genome sequencing and annotation.</title>
        <authorList>
            <consortium name="The Broad Institute Genomics Platform"/>
            <consortium name="The Broad Institute Genome Sequencing Center for Infectious Disease"/>
            <person name="Wu L."/>
            <person name="Ma J."/>
        </authorList>
    </citation>
    <scope>NUCLEOTIDE SEQUENCE [LARGE SCALE GENOMIC DNA]</scope>
    <source>
        <strain evidence="2">KCTC 52490</strain>
    </source>
</reference>